<dbReference type="CDD" id="cd01038">
    <property type="entry name" value="Endonuclease_DUF559"/>
    <property type="match status" value="1"/>
</dbReference>
<dbReference type="InterPro" id="IPR007569">
    <property type="entry name" value="DUF559"/>
</dbReference>
<keyword evidence="2" id="KW-0540">Nuclease</keyword>
<keyword evidence="2" id="KW-0255">Endonuclease</keyword>
<dbReference type="Pfam" id="PF04480">
    <property type="entry name" value="DUF559"/>
    <property type="match status" value="1"/>
</dbReference>
<name>A0ABW5MJ20_9SPHI</name>
<dbReference type="InterPro" id="IPR047216">
    <property type="entry name" value="Endonuclease_DUF559_bact"/>
</dbReference>
<dbReference type="PANTHER" id="PTHR38590">
    <property type="entry name" value="BLL0828 PROTEIN"/>
    <property type="match status" value="1"/>
</dbReference>
<dbReference type="InterPro" id="IPR011335">
    <property type="entry name" value="Restrct_endonuc-II-like"/>
</dbReference>
<dbReference type="GO" id="GO:0004519">
    <property type="term" value="F:endonuclease activity"/>
    <property type="evidence" value="ECO:0007669"/>
    <property type="project" value="UniProtKB-KW"/>
</dbReference>
<keyword evidence="3" id="KW-1185">Reference proteome</keyword>
<dbReference type="Gene3D" id="3.40.960.10">
    <property type="entry name" value="VSR Endonuclease"/>
    <property type="match status" value="1"/>
</dbReference>
<dbReference type="Proteomes" id="UP001597461">
    <property type="component" value="Unassembled WGS sequence"/>
</dbReference>
<organism evidence="2 3">
    <name type="scientific">Pedobacter vanadiisoli</name>
    <dbReference type="NCBI Taxonomy" id="1761975"/>
    <lineage>
        <taxon>Bacteria</taxon>
        <taxon>Pseudomonadati</taxon>
        <taxon>Bacteroidota</taxon>
        <taxon>Sphingobacteriia</taxon>
        <taxon>Sphingobacteriales</taxon>
        <taxon>Sphingobacteriaceae</taxon>
        <taxon>Pedobacter</taxon>
    </lineage>
</organism>
<feature type="domain" description="DUF559" evidence="1">
    <location>
        <begin position="57"/>
        <end position="156"/>
    </location>
</feature>
<gene>
    <name evidence="2" type="ORF">ACFSR6_11560</name>
</gene>
<keyword evidence="2" id="KW-0378">Hydrolase</keyword>
<comment type="caution">
    <text evidence="2">The sequence shown here is derived from an EMBL/GenBank/DDBJ whole genome shotgun (WGS) entry which is preliminary data.</text>
</comment>
<reference evidence="3" key="1">
    <citation type="journal article" date="2019" name="Int. J. Syst. Evol. Microbiol.">
        <title>The Global Catalogue of Microorganisms (GCM) 10K type strain sequencing project: providing services to taxonomists for standard genome sequencing and annotation.</title>
        <authorList>
            <consortium name="The Broad Institute Genomics Platform"/>
            <consortium name="The Broad Institute Genome Sequencing Center for Infectious Disease"/>
            <person name="Wu L."/>
            <person name="Ma J."/>
        </authorList>
    </citation>
    <scope>NUCLEOTIDE SEQUENCE [LARGE SCALE GENOMIC DNA]</scope>
    <source>
        <strain evidence="3">KCTC 42866</strain>
    </source>
</reference>
<accession>A0ABW5MJ20</accession>
<evidence type="ECO:0000259" key="1">
    <source>
        <dbReference type="Pfam" id="PF04480"/>
    </source>
</evidence>
<dbReference type="RefSeq" id="WP_379078890.1">
    <property type="nucleotide sequence ID" value="NZ_JBHULL010000009.1"/>
</dbReference>
<dbReference type="SUPFAM" id="SSF52980">
    <property type="entry name" value="Restriction endonuclease-like"/>
    <property type="match status" value="1"/>
</dbReference>
<evidence type="ECO:0000313" key="3">
    <source>
        <dbReference type="Proteomes" id="UP001597461"/>
    </source>
</evidence>
<sequence>MQKKINPDAGLGAQHSPLSEGCPKDGVLKNTLQKEIVINGITLTTRPIANLTYQPRLRERAKALHQAQNLPEVLFWMQVTKKRFHKIDFDRQRIIGNYIVDFYIKQLGLVIEIDGCSHDDKQDYDKQREDYLISLGLKIYRITVDDVMKQMEFVIMGLEEYIITTYGNQPPLIK</sequence>
<proteinExistence type="predicted"/>
<dbReference type="PANTHER" id="PTHR38590:SF1">
    <property type="entry name" value="BLL0828 PROTEIN"/>
    <property type="match status" value="1"/>
</dbReference>
<protein>
    <submittedName>
        <fullName evidence="2">Endonuclease domain-containing protein</fullName>
    </submittedName>
</protein>
<dbReference type="EMBL" id="JBHULL010000009">
    <property type="protein sequence ID" value="MFD2583127.1"/>
    <property type="molecule type" value="Genomic_DNA"/>
</dbReference>
<evidence type="ECO:0000313" key="2">
    <source>
        <dbReference type="EMBL" id="MFD2583127.1"/>
    </source>
</evidence>